<evidence type="ECO:0000313" key="4">
    <source>
        <dbReference type="Proteomes" id="UP001519343"/>
    </source>
</evidence>
<proteinExistence type="predicted"/>
<dbReference type="Proteomes" id="UP001519343">
    <property type="component" value="Unassembled WGS sequence"/>
</dbReference>
<keyword evidence="4" id="KW-1185">Reference proteome</keyword>
<gene>
    <name evidence="3" type="ORF">J2Z37_002051</name>
</gene>
<feature type="domain" description="SLH" evidence="2">
    <location>
        <begin position="56"/>
        <end position="119"/>
    </location>
</feature>
<dbReference type="PROSITE" id="PS51272">
    <property type="entry name" value="SLH"/>
    <property type="match status" value="1"/>
</dbReference>
<keyword evidence="1" id="KW-0732">Signal</keyword>
<dbReference type="InterPro" id="IPR046720">
    <property type="entry name" value="DUF6612"/>
</dbReference>
<dbReference type="RefSeq" id="WP_209810122.1">
    <property type="nucleotide sequence ID" value="NZ_JAGGKT010000005.1"/>
</dbReference>
<dbReference type="InterPro" id="IPR001119">
    <property type="entry name" value="SLH_dom"/>
</dbReference>
<feature type="signal peptide" evidence="1">
    <location>
        <begin position="1"/>
        <end position="25"/>
    </location>
</feature>
<sequence>MKRKLLSLSLSSSLLAGALMGGSMAAAATNDSDSITRGEFIKTIVDQLQFPLYDSSITLPKDVKSESPYANAIRIMQERKVIYGFGDGTVRLENTLHKNEAYTIIARILGIDAEKAPEILAKDYGVVLENEVLSEDEARKAIEQALTSDPVAHEWVVKSSEEMEKQDSFKAVMQQNMNMSFNEKIPENNNQDSMTFSMNIEMAYKKDKGFHMVSTSKLPQTLPNGGAEMNIEQYLVPEGMFMKMVNPETNEEEWINMGNQMPFTFDQLMEMQKESVSYNQQMNNKYVFYRDLGSETVDGKTLHKVAYQGRFASMQEMMNITKDLISTPEMQQSLMAGPGMDNISMSGIMWIDETTKLPVKMTVSMNMDLQPSAEQPIKGMNMEMSGTYQDYNKVEDIVLPEAAKQAKTLELPSAEDVEAYKVTE</sequence>
<dbReference type="Pfam" id="PF20316">
    <property type="entry name" value="DUF6612"/>
    <property type="match status" value="1"/>
</dbReference>
<dbReference type="EMBL" id="JAGGKT010000005">
    <property type="protein sequence ID" value="MBP1932050.1"/>
    <property type="molecule type" value="Genomic_DNA"/>
</dbReference>
<comment type="caution">
    <text evidence="3">The sequence shown here is derived from an EMBL/GenBank/DDBJ whole genome shotgun (WGS) entry which is preliminary data.</text>
</comment>
<dbReference type="Gene3D" id="2.50.20.20">
    <property type="match status" value="1"/>
</dbReference>
<name>A0ABS4GQA8_9BACL</name>
<protein>
    <recommendedName>
        <fullName evidence="2">SLH domain-containing protein</fullName>
    </recommendedName>
</protein>
<evidence type="ECO:0000313" key="3">
    <source>
        <dbReference type="EMBL" id="MBP1932050.1"/>
    </source>
</evidence>
<feature type="chain" id="PRO_5045167179" description="SLH domain-containing protein" evidence="1">
    <location>
        <begin position="26"/>
        <end position="424"/>
    </location>
</feature>
<evidence type="ECO:0000256" key="1">
    <source>
        <dbReference type="SAM" id="SignalP"/>
    </source>
</evidence>
<organism evidence="3 4">
    <name type="scientific">Ammoniphilus resinae</name>
    <dbReference type="NCBI Taxonomy" id="861532"/>
    <lineage>
        <taxon>Bacteria</taxon>
        <taxon>Bacillati</taxon>
        <taxon>Bacillota</taxon>
        <taxon>Bacilli</taxon>
        <taxon>Bacillales</taxon>
        <taxon>Paenibacillaceae</taxon>
        <taxon>Aneurinibacillus group</taxon>
        <taxon>Ammoniphilus</taxon>
    </lineage>
</organism>
<evidence type="ECO:0000259" key="2">
    <source>
        <dbReference type="PROSITE" id="PS51272"/>
    </source>
</evidence>
<accession>A0ABS4GQA8</accession>
<reference evidence="3 4" key="1">
    <citation type="submission" date="2021-03" db="EMBL/GenBank/DDBJ databases">
        <title>Genomic Encyclopedia of Type Strains, Phase IV (KMG-IV): sequencing the most valuable type-strain genomes for metagenomic binning, comparative biology and taxonomic classification.</title>
        <authorList>
            <person name="Goeker M."/>
        </authorList>
    </citation>
    <scope>NUCLEOTIDE SEQUENCE [LARGE SCALE GENOMIC DNA]</scope>
    <source>
        <strain evidence="3 4">DSM 24738</strain>
    </source>
</reference>